<keyword evidence="1" id="KW-1133">Transmembrane helix</keyword>
<name>A0A1J5S344_9ZZZZ</name>
<reference evidence="2" key="1">
    <citation type="submission" date="2016-10" db="EMBL/GenBank/DDBJ databases">
        <title>Sequence of Gallionella enrichment culture.</title>
        <authorList>
            <person name="Poehlein A."/>
            <person name="Muehling M."/>
            <person name="Daniel R."/>
        </authorList>
    </citation>
    <scope>NUCLEOTIDE SEQUENCE</scope>
</reference>
<feature type="transmembrane region" description="Helical" evidence="1">
    <location>
        <begin position="12"/>
        <end position="33"/>
    </location>
</feature>
<evidence type="ECO:0000256" key="1">
    <source>
        <dbReference type="SAM" id="Phobius"/>
    </source>
</evidence>
<comment type="caution">
    <text evidence="2">The sequence shown here is derived from an EMBL/GenBank/DDBJ whole genome shotgun (WGS) entry which is preliminary data.</text>
</comment>
<feature type="transmembrane region" description="Helical" evidence="1">
    <location>
        <begin position="148"/>
        <end position="176"/>
    </location>
</feature>
<accession>A0A1J5S344</accession>
<dbReference type="PROSITE" id="PS51257">
    <property type="entry name" value="PROKAR_LIPOPROTEIN"/>
    <property type="match status" value="1"/>
</dbReference>
<protein>
    <submittedName>
        <fullName evidence="2">Uncharacterized protein</fullName>
    </submittedName>
</protein>
<keyword evidence="1" id="KW-0812">Transmembrane</keyword>
<evidence type="ECO:0000313" key="2">
    <source>
        <dbReference type="EMBL" id="OIR02817.1"/>
    </source>
</evidence>
<dbReference type="EMBL" id="MLJW01000071">
    <property type="protein sequence ID" value="OIR02817.1"/>
    <property type="molecule type" value="Genomic_DNA"/>
</dbReference>
<sequence length="222" mass="25154">MSIQKIGVRYERLLILAAPISFACILVAFIAVASEAVTDKKNADCYDSAALLVEKNVYDLEAKWKLRERIGKIEFANEYVSALAHYMIYGLGSRCKYEIGTQDTNKAISPREFAEKLKLEARKIREESAKKPVRSYGIEMPEKVKIEFFGIGITIKILTLAQVLQLTLAPILILWLGSLFNTRYRETILIESATSISELYPHCINLYLNGKTPELRKRSRSG</sequence>
<keyword evidence="1" id="KW-0472">Membrane</keyword>
<gene>
    <name evidence="2" type="ORF">GALL_150250</name>
</gene>
<organism evidence="2">
    <name type="scientific">mine drainage metagenome</name>
    <dbReference type="NCBI Taxonomy" id="410659"/>
    <lineage>
        <taxon>unclassified sequences</taxon>
        <taxon>metagenomes</taxon>
        <taxon>ecological metagenomes</taxon>
    </lineage>
</organism>
<proteinExistence type="predicted"/>
<dbReference type="AlphaFoldDB" id="A0A1J5S344"/>